<dbReference type="Proteomes" id="UP000622245">
    <property type="component" value="Unassembled WGS sequence"/>
</dbReference>
<dbReference type="Pfam" id="PF02945">
    <property type="entry name" value="Endonuclease_7"/>
    <property type="match status" value="1"/>
</dbReference>
<sequence length="49" mass="5419">RDLVIDHCHTSKDVRGVLCRTCNTGLGMFRDNTALLQAAVRYLESRAAA</sequence>
<evidence type="ECO:0000313" key="1">
    <source>
        <dbReference type="EMBL" id="MBM0280139.1"/>
    </source>
</evidence>
<proteinExistence type="predicted"/>
<evidence type="ECO:0008006" key="3">
    <source>
        <dbReference type="Google" id="ProtNLM"/>
    </source>
</evidence>
<organism evidence="1 2">
    <name type="scientific">Micromonospora tarensis</name>
    <dbReference type="NCBI Taxonomy" id="2806100"/>
    <lineage>
        <taxon>Bacteria</taxon>
        <taxon>Bacillati</taxon>
        <taxon>Actinomycetota</taxon>
        <taxon>Actinomycetes</taxon>
        <taxon>Micromonosporales</taxon>
        <taxon>Micromonosporaceae</taxon>
        <taxon>Micromonospora</taxon>
    </lineage>
</organism>
<dbReference type="EMBL" id="JAEVHL010000491">
    <property type="protein sequence ID" value="MBM0280139.1"/>
    <property type="molecule type" value="Genomic_DNA"/>
</dbReference>
<dbReference type="InterPro" id="IPR044925">
    <property type="entry name" value="His-Me_finger_sf"/>
</dbReference>
<gene>
    <name evidence="1" type="ORF">JM949_35835</name>
</gene>
<evidence type="ECO:0000313" key="2">
    <source>
        <dbReference type="Proteomes" id="UP000622245"/>
    </source>
</evidence>
<feature type="non-terminal residue" evidence="1">
    <location>
        <position position="1"/>
    </location>
</feature>
<reference evidence="1 2" key="1">
    <citation type="submission" date="2021-01" db="EMBL/GenBank/DDBJ databases">
        <title>Draft genome sequence of Micromonospora sp. strain STR1s_6.</title>
        <authorList>
            <person name="Karlyshev A."/>
            <person name="Jawad R."/>
        </authorList>
    </citation>
    <scope>NUCLEOTIDE SEQUENCE [LARGE SCALE GENOMIC DNA]</scope>
    <source>
        <strain evidence="1 2">STR1S-6</strain>
    </source>
</reference>
<protein>
    <recommendedName>
        <fullName evidence="3">Recombination endonuclease VII</fullName>
    </recommendedName>
</protein>
<accession>A0ABS1YSM1</accession>
<comment type="caution">
    <text evidence="1">The sequence shown here is derived from an EMBL/GenBank/DDBJ whole genome shotgun (WGS) entry which is preliminary data.</text>
</comment>
<keyword evidence="2" id="KW-1185">Reference proteome</keyword>
<dbReference type="InterPro" id="IPR004211">
    <property type="entry name" value="Endonuclease_7"/>
</dbReference>
<dbReference type="SUPFAM" id="SSF54060">
    <property type="entry name" value="His-Me finger endonucleases"/>
    <property type="match status" value="1"/>
</dbReference>
<dbReference type="Gene3D" id="3.40.1800.10">
    <property type="entry name" value="His-Me finger endonucleases"/>
    <property type="match status" value="1"/>
</dbReference>
<name>A0ABS1YSM1_9ACTN</name>
<dbReference type="InterPro" id="IPR038563">
    <property type="entry name" value="Endonuclease_7_sf"/>
</dbReference>